<dbReference type="Proteomes" id="UP000236454">
    <property type="component" value="Unassembled WGS sequence"/>
</dbReference>
<sequence>MKILITVAFAALSLFTSAQVSGDLKNDNRNLLTATDFKLKGKTQGVMYFNIAVDSEGKVSSVVLDRTKSTIKSTPSMIQAKNTILGYQFQKGTHYPKYHQGVVKITFVKEN</sequence>
<keyword evidence="1" id="KW-0732">Signal</keyword>
<keyword evidence="3" id="KW-1185">Reference proteome</keyword>
<evidence type="ECO:0000256" key="1">
    <source>
        <dbReference type="SAM" id="SignalP"/>
    </source>
</evidence>
<dbReference type="EMBL" id="FPAS01000001">
    <property type="protein sequence ID" value="SFT53512.1"/>
    <property type="molecule type" value="Genomic_DNA"/>
</dbReference>
<dbReference type="STRING" id="477690.SAMN05216474_1146"/>
<organism evidence="2 3">
    <name type="scientific">Lishizhenia tianjinensis</name>
    <dbReference type="NCBI Taxonomy" id="477690"/>
    <lineage>
        <taxon>Bacteria</taxon>
        <taxon>Pseudomonadati</taxon>
        <taxon>Bacteroidota</taxon>
        <taxon>Flavobacteriia</taxon>
        <taxon>Flavobacteriales</taxon>
        <taxon>Crocinitomicaceae</taxon>
        <taxon>Lishizhenia</taxon>
    </lineage>
</organism>
<gene>
    <name evidence="2" type="ORF">SAMN05216474_1146</name>
</gene>
<feature type="signal peptide" evidence="1">
    <location>
        <begin position="1"/>
        <end position="18"/>
    </location>
</feature>
<proteinExistence type="predicted"/>
<evidence type="ECO:0000313" key="2">
    <source>
        <dbReference type="EMBL" id="SFT53512.1"/>
    </source>
</evidence>
<protein>
    <recommendedName>
        <fullName evidence="4">TonB protein C-terminal</fullName>
    </recommendedName>
</protein>
<dbReference type="OrthoDB" id="1467819at2"/>
<dbReference type="RefSeq" id="WP_090247351.1">
    <property type="nucleotide sequence ID" value="NZ_FPAS01000001.1"/>
</dbReference>
<reference evidence="2 3" key="1">
    <citation type="submission" date="2016-10" db="EMBL/GenBank/DDBJ databases">
        <authorList>
            <person name="de Groot N.N."/>
        </authorList>
    </citation>
    <scope>NUCLEOTIDE SEQUENCE [LARGE SCALE GENOMIC DNA]</scope>
    <source>
        <strain evidence="2 3">CGMCC 1.7005</strain>
    </source>
</reference>
<evidence type="ECO:0000313" key="3">
    <source>
        <dbReference type="Proteomes" id="UP000236454"/>
    </source>
</evidence>
<evidence type="ECO:0008006" key="4">
    <source>
        <dbReference type="Google" id="ProtNLM"/>
    </source>
</evidence>
<feature type="chain" id="PRO_5014899639" description="TonB protein C-terminal" evidence="1">
    <location>
        <begin position="19"/>
        <end position="111"/>
    </location>
</feature>
<accession>A0A1I6YSQ7</accession>
<dbReference type="AlphaFoldDB" id="A0A1I6YSQ7"/>
<name>A0A1I6YSQ7_9FLAO</name>